<evidence type="ECO:0000313" key="5">
    <source>
        <dbReference type="EMBL" id="SCY26074.1"/>
    </source>
</evidence>
<feature type="DNA-binding region" description="OmpR/PhoB-type" evidence="2">
    <location>
        <begin position="1"/>
        <end position="103"/>
    </location>
</feature>
<keyword evidence="3" id="KW-0812">Transmembrane</keyword>
<evidence type="ECO:0000256" key="2">
    <source>
        <dbReference type="PROSITE-ProRule" id="PRU01091"/>
    </source>
</evidence>
<dbReference type="SUPFAM" id="SSF46894">
    <property type="entry name" value="C-terminal effector domain of the bipartite response regulators"/>
    <property type="match status" value="1"/>
</dbReference>
<name>A0A1G5EGH1_9GAMM</name>
<feature type="domain" description="OmpR/PhoB-type" evidence="4">
    <location>
        <begin position="1"/>
        <end position="103"/>
    </location>
</feature>
<dbReference type="PROSITE" id="PS51755">
    <property type="entry name" value="OMPR_PHOB"/>
    <property type="match status" value="1"/>
</dbReference>
<dbReference type="GO" id="GO:0003677">
    <property type="term" value="F:DNA binding"/>
    <property type="evidence" value="ECO:0007669"/>
    <property type="project" value="UniProtKB-KW"/>
</dbReference>
<evidence type="ECO:0000313" key="6">
    <source>
        <dbReference type="Proteomes" id="UP000183031"/>
    </source>
</evidence>
<keyword evidence="3" id="KW-0472">Membrane</keyword>
<dbReference type="CDD" id="cd00383">
    <property type="entry name" value="trans_reg_C"/>
    <property type="match status" value="1"/>
</dbReference>
<dbReference type="Gene3D" id="1.10.10.10">
    <property type="entry name" value="Winged helix-like DNA-binding domain superfamily/Winged helix DNA-binding domain"/>
    <property type="match status" value="1"/>
</dbReference>
<reference evidence="5 6" key="1">
    <citation type="submission" date="2016-10" db="EMBL/GenBank/DDBJ databases">
        <authorList>
            <person name="Varghese N."/>
            <person name="Submissions S."/>
        </authorList>
    </citation>
    <scope>NUCLEOTIDE SEQUENCE [LARGE SCALE GENOMIC DNA]</scope>
    <source>
        <strain evidence="5 6">CGMCC 1.6853</strain>
    </source>
</reference>
<evidence type="ECO:0000256" key="1">
    <source>
        <dbReference type="ARBA" id="ARBA00023125"/>
    </source>
</evidence>
<keyword evidence="3" id="KW-1133">Transmembrane helix</keyword>
<proteinExistence type="predicted"/>
<dbReference type="InterPro" id="IPR001867">
    <property type="entry name" value="OmpR/PhoB-type_DNA-bd"/>
</dbReference>
<dbReference type="RefSeq" id="WP_033631556.1">
    <property type="nucleotide sequence ID" value="NZ_CBCSIN010000023.1"/>
</dbReference>
<dbReference type="EMBL" id="FMUT01000003">
    <property type="protein sequence ID" value="SCY26074.1"/>
    <property type="molecule type" value="Genomic_DNA"/>
</dbReference>
<protein>
    <submittedName>
        <fullName evidence="5">DNA-binding winged helix-turn-helix (WHTH) domain-containing protein</fullName>
    </submittedName>
</protein>
<sequence>MIFHINNNVLYDEDENTLSHIDNAATKIVLLRPSARLLSLFIRNNNVLLMRERLLNDVWVEHGLKASNNNLNNYVSGLRKSLAQFGEEALIVTYPRQGFKFTADIIHEVNNNEEVKKPENNQEGDIEVSKMTKKEARHNSVNSPFRRLLLAFLACLVPFAAIVLYQNATRISMYPLGDYDRCQIYSMNSGSGHLSEIKRFIQRAGFNCRSKADVYYYDNIRDEASQKGKELLTFCPREKSSPCIYNYIDKE</sequence>
<dbReference type="InterPro" id="IPR016032">
    <property type="entry name" value="Sig_transdc_resp-reg_C-effctor"/>
</dbReference>
<dbReference type="Proteomes" id="UP000183031">
    <property type="component" value="Unassembled WGS sequence"/>
</dbReference>
<evidence type="ECO:0000256" key="3">
    <source>
        <dbReference type="SAM" id="Phobius"/>
    </source>
</evidence>
<feature type="transmembrane region" description="Helical" evidence="3">
    <location>
        <begin position="148"/>
        <end position="165"/>
    </location>
</feature>
<keyword evidence="1 2" id="KW-0238">DNA-binding</keyword>
<comment type="caution">
    <text evidence="5">The sequence shown here is derived from an EMBL/GenBank/DDBJ whole genome shotgun (WGS) entry which is preliminary data.</text>
</comment>
<keyword evidence="6" id="KW-1185">Reference proteome</keyword>
<gene>
    <name evidence="5" type="ORF">SAMN02927935_01168</name>
</gene>
<accession>A0A1G5EGH1</accession>
<dbReference type="Pfam" id="PF00486">
    <property type="entry name" value="Trans_reg_C"/>
    <property type="match status" value="1"/>
</dbReference>
<evidence type="ECO:0000259" key="4">
    <source>
        <dbReference type="PROSITE" id="PS51755"/>
    </source>
</evidence>
<organism evidence="5 6">
    <name type="scientific">Serratia nematodiphila</name>
    <dbReference type="NCBI Taxonomy" id="458197"/>
    <lineage>
        <taxon>Bacteria</taxon>
        <taxon>Pseudomonadati</taxon>
        <taxon>Pseudomonadota</taxon>
        <taxon>Gammaproteobacteria</taxon>
        <taxon>Enterobacterales</taxon>
        <taxon>Yersiniaceae</taxon>
        <taxon>Serratia</taxon>
    </lineage>
</organism>
<dbReference type="InterPro" id="IPR036388">
    <property type="entry name" value="WH-like_DNA-bd_sf"/>
</dbReference>
<dbReference type="SMART" id="SM00862">
    <property type="entry name" value="Trans_reg_C"/>
    <property type="match status" value="1"/>
</dbReference>